<organism evidence="2 3">
    <name type="scientific">Rubrobacter taiwanensis</name>
    <dbReference type="NCBI Taxonomy" id="185139"/>
    <lineage>
        <taxon>Bacteria</taxon>
        <taxon>Bacillati</taxon>
        <taxon>Actinomycetota</taxon>
        <taxon>Rubrobacteria</taxon>
        <taxon>Rubrobacterales</taxon>
        <taxon>Rubrobacteraceae</taxon>
        <taxon>Rubrobacter</taxon>
    </lineage>
</organism>
<dbReference type="OrthoDB" id="3369756at2"/>
<proteinExistence type="predicted"/>
<dbReference type="Gene3D" id="3.40.1080.10">
    <property type="entry name" value="Glutaconate Coenzyme A-transferase"/>
    <property type="match status" value="1"/>
</dbReference>
<dbReference type="Pfam" id="PF01144">
    <property type="entry name" value="CoA_trans"/>
    <property type="match status" value="1"/>
</dbReference>
<keyword evidence="3" id="KW-1185">Reference proteome</keyword>
<dbReference type="InterPro" id="IPR037171">
    <property type="entry name" value="NagB/RpiA_transferase-like"/>
</dbReference>
<dbReference type="NCBIfam" id="TIGR02429">
    <property type="entry name" value="pcaI_scoA_fam"/>
    <property type="match status" value="1"/>
</dbReference>
<keyword evidence="1 2" id="KW-0808">Transferase</keyword>
<dbReference type="InterPro" id="IPR012792">
    <property type="entry name" value="3-oxoacid_CoA-transf_A"/>
</dbReference>
<dbReference type="AlphaFoldDB" id="A0A4R1BFS8"/>
<dbReference type="PANTHER" id="PTHR13707">
    <property type="entry name" value="KETOACID-COENZYME A TRANSFERASE"/>
    <property type="match status" value="1"/>
</dbReference>
<dbReference type="InterPro" id="IPR004165">
    <property type="entry name" value="CoA_trans_fam_I"/>
</dbReference>
<dbReference type="RefSeq" id="WP_132691858.1">
    <property type="nucleotide sequence ID" value="NZ_SKBU01000019.1"/>
</dbReference>
<reference evidence="2 3" key="1">
    <citation type="submission" date="2019-03" db="EMBL/GenBank/DDBJ databases">
        <title>Whole genome sequence of a novel Rubrobacter taiwanensis strain, isolated from Yellowstone National Park.</title>
        <authorList>
            <person name="Freed S."/>
            <person name="Ramaley R.F."/>
            <person name="Kyndt J.A."/>
        </authorList>
    </citation>
    <scope>NUCLEOTIDE SEQUENCE [LARGE SCALE GENOMIC DNA]</scope>
    <source>
        <strain evidence="2 3">Yellowstone</strain>
    </source>
</reference>
<sequence length="236" mass="24828">MVGSELISAEEAAALVGSGSTVMVGGFGLVGTPLTILEALVASPGVRDLTTISNNVGEPGKGLGKLLLAGKIRRVIGSYFTSNPDVLERYGRGELEVRLVPQGTLAEAIRAGGAGIGGFYTRTGVGSELAEGREVREIDGQLYLFEKPLRADIALIRAHRADALGNLTYYKTARNFNPEMATAADVVVAEVDEIVGAGELDPEHIVTPHLYVDYLVRAEITLRSGPEPLLDRTGGG</sequence>
<dbReference type="SMART" id="SM00882">
    <property type="entry name" value="CoA_trans"/>
    <property type="match status" value="1"/>
</dbReference>
<dbReference type="GO" id="GO:0008410">
    <property type="term" value="F:CoA-transferase activity"/>
    <property type="evidence" value="ECO:0007669"/>
    <property type="project" value="InterPro"/>
</dbReference>
<dbReference type="SUPFAM" id="SSF100950">
    <property type="entry name" value="NagB/RpiA/CoA transferase-like"/>
    <property type="match status" value="1"/>
</dbReference>
<evidence type="ECO:0000313" key="3">
    <source>
        <dbReference type="Proteomes" id="UP000295244"/>
    </source>
</evidence>
<gene>
    <name evidence="2" type="ORF">E0L93_10995</name>
</gene>
<dbReference type="PANTHER" id="PTHR13707:SF60">
    <property type="entry name" value="ACETATE COA-TRANSFERASE SUBUNIT ALPHA"/>
    <property type="match status" value="1"/>
</dbReference>
<evidence type="ECO:0000313" key="2">
    <source>
        <dbReference type="EMBL" id="TCJ16003.1"/>
    </source>
</evidence>
<dbReference type="EMBL" id="SKBU01000019">
    <property type="protein sequence ID" value="TCJ16003.1"/>
    <property type="molecule type" value="Genomic_DNA"/>
</dbReference>
<evidence type="ECO:0000256" key="1">
    <source>
        <dbReference type="ARBA" id="ARBA00022679"/>
    </source>
</evidence>
<protein>
    <submittedName>
        <fullName evidence="2">CoA transferase subunit A</fullName>
    </submittedName>
</protein>
<comment type="caution">
    <text evidence="2">The sequence shown here is derived from an EMBL/GenBank/DDBJ whole genome shotgun (WGS) entry which is preliminary data.</text>
</comment>
<dbReference type="Proteomes" id="UP000295244">
    <property type="component" value="Unassembled WGS sequence"/>
</dbReference>
<name>A0A4R1BFS8_9ACTN</name>
<accession>A0A4R1BFS8</accession>